<evidence type="ECO:0000313" key="2">
    <source>
        <dbReference type="Proteomes" id="UP000829364"/>
    </source>
</evidence>
<dbReference type="AlphaFoldDB" id="A0A9Q8QGI4"/>
<protein>
    <submittedName>
        <fullName evidence="1">Uncharacterized protein</fullName>
    </submittedName>
</protein>
<organism evidence="1 2">
    <name type="scientific">Purpureocillium takamizusanense</name>
    <dbReference type="NCBI Taxonomy" id="2060973"/>
    <lineage>
        <taxon>Eukaryota</taxon>
        <taxon>Fungi</taxon>
        <taxon>Dikarya</taxon>
        <taxon>Ascomycota</taxon>
        <taxon>Pezizomycotina</taxon>
        <taxon>Sordariomycetes</taxon>
        <taxon>Hypocreomycetidae</taxon>
        <taxon>Hypocreales</taxon>
        <taxon>Ophiocordycipitaceae</taxon>
        <taxon>Purpureocillium</taxon>
    </lineage>
</organism>
<dbReference type="KEGG" id="ptkz:JDV02_010853"/>
<evidence type="ECO:0000313" key="1">
    <source>
        <dbReference type="EMBL" id="UNI18837.1"/>
    </source>
</evidence>
<dbReference type="Proteomes" id="UP000829364">
    <property type="component" value="Chromosome 4"/>
</dbReference>
<name>A0A9Q8QGI4_9HYPO</name>
<accession>A0A9Q8QGI4</accession>
<dbReference type="GeneID" id="72072770"/>
<sequence>MDLSMGFRRELSCGSSPCDASIIPFSLCGRKGVSVRCYVPVRHICSRAVVVFVRVPRAAADLTSFSALLRPPQIGASALARGGLHLPALPHNSPPPPLHKNETPGTRTAAITYFHQFAPEARYLL</sequence>
<dbReference type="EMBL" id="CP086357">
    <property type="protein sequence ID" value="UNI18837.1"/>
    <property type="molecule type" value="Genomic_DNA"/>
</dbReference>
<proteinExistence type="predicted"/>
<dbReference type="RefSeq" id="XP_047842318.1">
    <property type="nucleotide sequence ID" value="XM_047992592.1"/>
</dbReference>
<keyword evidence="2" id="KW-1185">Reference proteome</keyword>
<gene>
    <name evidence="1" type="ORF">JDV02_010853</name>
</gene>
<reference evidence="1" key="1">
    <citation type="submission" date="2021-11" db="EMBL/GenBank/DDBJ databases">
        <title>Purpureocillium_takamizusanense_genome.</title>
        <authorList>
            <person name="Nguyen N.-H."/>
        </authorList>
    </citation>
    <scope>NUCLEOTIDE SEQUENCE</scope>
    <source>
        <strain evidence="1">PT3</strain>
    </source>
</reference>